<reference evidence="12" key="1">
    <citation type="journal article" date="2020" name="Stud. Mycol.">
        <title>101 Dothideomycetes genomes: a test case for predicting lifestyles and emergence of pathogens.</title>
        <authorList>
            <person name="Haridas S."/>
            <person name="Albert R."/>
            <person name="Binder M."/>
            <person name="Bloem J."/>
            <person name="Labutti K."/>
            <person name="Salamov A."/>
            <person name="Andreopoulos B."/>
            <person name="Baker S."/>
            <person name="Barry K."/>
            <person name="Bills G."/>
            <person name="Bluhm B."/>
            <person name="Cannon C."/>
            <person name="Castanera R."/>
            <person name="Culley D."/>
            <person name="Daum C."/>
            <person name="Ezra D."/>
            <person name="Gonzalez J."/>
            <person name="Henrissat B."/>
            <person name="Kuo A."/>
            <person name="Liang C."/>
            <person name="Lipzen A."/>
            <person name="Lutzoni F."/>
            <person name="Magnuson J."/>
            <person name="Mondo S."/>
            <person name="Nolan M."/>
            <person name="Ohm R."/>
            <person name="Pangilinan J."/>
            <person name="Park H.-J."/>
            <person name="Ramirez L."/>
            <person name="Alfaro M."/>
            <person name="Sun H."/>
            <person name="Tritt A."/>
            <person name="Yoshinaga Y."/>
            <person name="Zwiers L.-H."/>
            <person name="Turgeon B."/>
            <person name="Goodwin S."/>
            <person name="Spatafora J."/>
            <person name="Crous P."/>
            <person name="Grigoriev I."/>
        </authorList>
    </citation>
    <scope>NUCLEOTIDE SEQUENCE</scope>
    <source>
        <strain evidence="12">CBS 125425</strain>
    </source>
</reference>
<feature type="binding site" evidence="10">
    <location>
        <position position="249"/>
    </location>
    <ligand>
        <name>Zn(2+)</name>
        <dbReference type="ChEBI" id="CHEBI:29105"/>
    </ligand>
</feature>
<feature type="binding site" evidence="10">
    <location>
        <position position="228"/>
    </location>
    <ligand>
        <name>Zn(2+)</name>
        <dbReference type="ChEBI" id="CHEBI:29105"/>
    </ligand>
</feature>
<dbReference type="InterPro" id="IPR006680">
    <property type="entry name" value="Amidohydro-rel"/>
</dbReference>
<protein>
    <recommendedName>
        <fullName evidence="3">N-acetylglucosamine-6-phosphate deacetylase</fullName>
        <ecNumber evidence="2">3.5.1.25</ecNumber>
    </recommendedName>
</protein>
<evidence type="ECO:0000259" key="11">
    <source>
        <dbReference type="Pfam" id="PF01979"/>
    </source>
</evidence>
<keyword evidence="13" id="KW-1185">Reference proteome</keyword>
<keyword evidence="5" id="KW-0378">Hydrolase</keyword>
<evidence type="ECO:0000256" key="9">
    <source>
        <dbReference type="PIRSR" id="PIRSR038994-2"/>
    </source>
</evidence>
<dbReference type="PANTHER" id="PTHR11113:SF14">
    <property type="entry name" value="N-ACETYLGLUCOSAMINE-6-PHOSPHATE DEACETYLASE"/>
    <property type="match status" value="1"/>
</dbReference>
<evidence type="ECO:0000256" key="2">
    <source>
        <dbReference type="ARBA" id="ARBA00011899"/>
    </source>
</evidence>
<feature type="binding site" evidence="9">
    <location>
        <position position="289"/>
    </location>
    <ligand>
        <name>substrate</name>
    </ligand>
</feature>
<evidence type="ECO:0000256" key="1">
    <source>
        <dbReference type="ARBA" id="ARBA00010716"/>
    </source>
</evidence>
<dbReference type="GO" id="GO:0046872">
    <property type="term" value="F:metal ion binding"/>
    <property type="evidence" value="ECO:0007669"/>
    <property type="project" value="UniProtKB-KW"/>
</dbReference>
<evidence type="ECO:0000256" key="5">
    <source>
        <dbReference type="ARBA" id="ARBA00022801"/>
    </source>
</evidence>
<feature type="binding site" evidence="9">
    <location>
        <begin position="252"/>
        <end position="253"/>
    </location>
    <ligand>
        <name>substrate</name>
    </ligand>
</feature>
<evidence type="ECO:0000313" key="13">
    <source>
        <dbReference type="Proteomes" id="UP000799444"/>
    </source>
</evidence>
<evidence type="ECO:0000256" key="10">
    <source>
        <dbReference type="PIRSR" id="PIRSR038994-3"/>
    </source>
</evidence>
<dbReference type="Gene3D" id="3.20.20.140">
    <property type="entry name" value="Metal-dependent hydrolases"/>
    <property type="match status" value="1"/>
</dbReference>
<evidence type="ECO:0000256" key="4">
    <source>
        <dbReference type="ARBA" id="ARBA00022723"/>
    </source>
</evidence>
<comment type="cofactor">
    <cofactor evidence="10">
        <name>a divalent metal cation</name>
        <dbReference type="ChEBI" id="CHEBI:60240"/>
    </cofactor>
    <text evidence="10">Binds 1 divalent metal cation per subunit.</text>
</comment>
<evidence type="ECO:0000256" key="6">
    <source>
        <dbReference type="ARBA" id="ARBA00023277"/>
    </source>
</evidence>
<dbReference type="PIRSF" id="PIRSF038994">
    <property type="entry name" value="NagA"/>
    <property type="match status" value="1"/>
</dbReference>
<sequence length="438" mass="46763">MPSAVPANGFFHRHGTGVTKFTNCFLVRGDDLVQEDLWVSSVSGKILNGQEMLYGERVAPDSIVDLGGKILSPGLIDLQLNGAFGFDFSVVSEDGAMPYGKRVQQVNKKLVRTGVTSYTPTLTSQLSEVYQKALPFLAPSGATRDAAMGSESLGAHCEGPFINPNKNGIHKEAVLQSPTHGLSSLASCYGAANLTSPIKYITLAPELPGALDTIRNLTALGLTVSIGHSEASYEEARSSMQAGATMITHLFNAMEPMHHRNPGIFGLLGQTSSSLHRKPYFGIIADGIHLHHTTVKIAWNAHPDGLILVTDAMALAGMPDGTYDWTNGSRIVKNGNVLTLEENGKIAGSSIQLVDCVSNFLNWTGASVPEALKAVTETPAKMLGLVDVKGSLREGADADLVVLDLQESGVSKGKKFCVEQVWKFGEKVFDKEEDGKQA</sequence>
<keyword evidence="4 10" id="KW-0479">Metal-binding</keyword>
<dbReference type="InterPro" id="IPR011059">
    <property type="entry name" value="Metal-dep_hydrolase_composite"/>
</dbReference>
<gene>
    <name evidence="12" type="ORF">EJ04DRAFT_509841</name>
</gene>
<dbReference type="OrthoDB" id="10264777at2759"/>
<evidence type="ECO:0000256" key="8">
    <source>
        <dbReference type="PIRSR" id="PIRSR038994-1"/>
    </source>
</evidence>
<dbReference type="InterPro" id="IPR032466">
    <property type="entry name" value="Metal_Hydrolase"/>
</dbReference>
<feature type="binding site" evidence="9">
    <location>
        <position position="260"/>
    </location>
    <ligand>
        <name>substrate</name>
    </ligand>
</feature>
<proteinExistence type="inferred from homology"/>
<dbReference type="Pfam" id="PF01979">
    <property type="entry name" value="Amidohydro_1"/>
    <property type="match status" value="1"/>
</dbReference>
<dbReference type="EC" id="3.5.1.25" evidence="2"/>
<evidence type="ECO:0000256" key="3">
    <source>
        <dbReference type="ARBA" id="ARBA00018029"/>
    </source>
</evidence>
<dbReference type="Proteomes" id="UP000799444">
    <property type="component" value="Unassembled WGS sequence"/>
</dbReference>
<keyword evidence="6" id="KW-0119">Carbohydrate metabolism</keyword>
<feature type="binding site" evidence="9">
    <location>
        <position position="169"/>
    </location>
    <ligand>
        <name>substrate</name>
    </ligand>
</feature>
<dbReference type="NCBIfam" id="TIGR00221">
    <property type="entry name" value="nagA"/>
    <property type="match status" value="1"/>
</dbReference>
<dbReference type="PANTHER" id="PTHR11113">
    <property type="entry name" value="N-ACETYLGLUCOSAMINE-6-PHOSPHATE DEACETYLASE"/>
    <property type="match status" value="1"/>
</dbReference>
<accession>A0A9P4R3P2</accession>
<evidence type="ECO:0000313" key="12">
    <source>
        <dbReference type="EMBL" id="KAF2738174.1"/>
    </source>
</evidence>
<comment type="catalytic activity">
    <reaction evidence="7">
        <text>N-acetyl-D-glucosamine 6-phosphate + H2O = D-glucosamine 6-phosphate + acetate</text>
        <dbReference type="Rhea" id="RHEA:22936"/>
        <dbReference type="ChEBI" id="CHEBI:15377"/>
        <dbReference type="ChEBI" id="CHEBI:30089"/>
        <dbReference type="ChEBI" id="CHEBI:57513"/>
        <dbReference type="ChEBI" id="CHEBI:58725"/>
        <dbReference type="EC" id="3.5.1.25"/>
    </reaction>
</comment>
<name>A0A9P4R3P2_9PLEO</name>
<comment type="caution">
    <text evidence="12">The sequence shown here is derived from an EMBL/GenBank/DDBJ whole genome shotgun (WGS) entry which is preliminary data.</text>
</comment>
<comment type="similarity">
    <text evidence="1">Belongs to the metallo-dependent hydrolases superfamily. NagA family.</text>
</comment>
<feature type="binding site" evidence="9">
    <location>
        <begin position="346"/>
        <end position="348"/>
    </location>
    <ligand>
        <name>substrate</name>
    </ligand>
</feature>
<evidence type="ECO:0000256" key="7">
    <source>
        <dbReference type="ARBA" id="ARBA00047647"/>
    </source>
</evidence>
<dbReference type="SUPFAM" id="SSF51556">
    <property type="entry name" value="Metallo-dependent hydrolases"/>
    <property type="match status" value="1"/>
</dbReference>
<dbReference type="SUPFAM" id="SSF51338">
    <property type="entry name" value="Composite domain of metallo-dependent hydrolases"/>
    <property type="match status" value="1"/>
</dbReference>
<feature type="domain" description="Amidohydrolase-related" evidence="11">
    <location>
        <begin position="70"/>
        <end position="426"/>
    </location>
</feature>
<dbReference type="GO" id="GO:0008448">
    <property type="term" value="F:N-acetylglucosamine-6-phosphate deacetylase activity"/>
    <property type="evidence" value="ECO:0007669"/>
    <property type="project" value="UniProtKB-EC"/>
</dbReference>
<organism evidence="12 13">
    <name type="scientific">Polyplosphaeria fusca</name>
    <dbReference type="NCBI Taxonomy" id="682080"/>
    <lineage>
        <taxon>Eukaryota</taxon>
        <taxon>Fungi</taxon>
        <taxon>Dikarya</taxon>
        <taxon>Ascomycota</taxon>
        <taxon>Pezizomycotina</taxon>
        <taxon>Dothideomycetes</taxon>
        <taxon>Pleosporomycetidae</taxon>
        <taxon>Pleosporales</taxon>
        <taxon>Tetraplosphaeriaceae</taxon>
        <taxon>Polyplosphaeria</taxon>
    </lineage>
</organism>
<dbReference type="InterPro" id="IPR003764">
    <property type="entry name" value="GlcNAc_6-P_deAcase"/>
</dbReference>
<dbReference type="EMBL" id="ML996111">
    <property type="protein sequence ID" value="KAF2738174.1"/>
    <property type="molecule type" value="Genomic_DNA"/>
</dbReference>
<dbReference type="AlphaFoldDB" id="A0A9P4R3P2"/>
<feature type="active site" description="Proton donor/acceptor" evidence="8">
    <location>
        <position position="311"/>
    </location>
</feature>
<feature type="binding site" evidence="10">
    <location>
        <position position="158"/>
    </location>
    <ligand>
        <name>Zn(2+)</name>
        <dbReference type="ChEBI" id="CHEBI:29105"/>
    </ligand>
</feature>
<dbReference type="GO" id="GO:0006046">
    <property type="term" value="P:N-acetylglucosamine catabolic process"/>
    <property type="evidence" value="ECO:0007669"/>
    <property type="project" value="TreeGrafter"/>
</dbReference>
<dbReference type="CDD" id="cd00854">
    <property type="entry name" value="NagA"/>
    <property type="match status" value="1"/>
</dbReference>
<dbReference type="FunFam" id="3.20.20.140:FF:000065">
    <property type="entry name" value="N-acetylglucosamine-6-phosphate deacetylase"/>
    <property type="match status" value="1"/>
</dbReference>